<dbReference type="InterPro" id="IPR002477">
    <property type="entry name" value="Peptidoglycan-bd-like"/>
</dbReference>
<name>A0A0F9UFS4_9ZZZZ</name>
<sequence length="433" mass="47341">MFRTLMRCRSRGHRLSSVGACLMLLAACANSSPEAPGQQPVSPTIPLSATGSIAPTPPIDFAGWRNQFRQEALAAGIPADVFDRAFAGIEPDPAIIRADQSQPEFTRPVWEYLESALSPQRLAAGRRMLAQHADILSRIEQRYGVDRHILVAIWGLESNFGNNMGDRLVVRSLATLAFEGRRPAFAHTQLIEALDILRRGDVATKELVGSWAGAMGQTQFIPSTYNSFAVDFDGDGRRDIWASAADALASAANYLRESKWQTGHRWGMEVRLPESFDYALADMSTRKTVAEWERLGVSEALGDAFTTSLSANPATLLLPAGHKGPAFLIMNNFRSILRYNNSSSYALAIGLMSERLQGAGEIQASWPTNDAPLSRSERMELQERLEAGGFEPGGVDGIIGANTRQAIRRLQQSLGLPADGYPTVELLKTLRQN</sequence>
<dbReference type="SUPFAM" id="SSF53955">
    <property type="entry name" value="Lysozyme-like"/>
    <property type="match status" value="1"/>
</dbReference>
<dbReference type="FunFam" id="1.10.8.350:FF:000001">
    <property type="entry name" value="Lytic murein transglycosylase B"/>
    <property type="match status" value="1"/>
</dbReference>
<evidence type="ECO:0008006" key="4">
    <source>
        <dbReference type="Google" id="ProtNLM"/>
    </source>
</evidence>
<dbReference type="PANTHER" id="PTHR30163">
    <property type="entry name" value="MEMBRANE-BOUND LYTIC MUREIN TRANSGLYCOSYLASE B"/>
    <property type="match status" value="1"/>
</dbReference>
<dbReference type="InterPro" id="IPR023346">
    <property type="entry name" value="Lysozyme-like_dom_sf"/>
</dbReference>
<dbReference type="InterPro" id="IPR036365">
    <property type="entry name" value="PGBD-like_sf"/>
</dbReference>
<dbReference type="EMBL" id="LAZR01000097">
    <property type="protein sequence ID" value="KKN92060.1"/>
    <property type="molecule type" value="Genomic_DNA"/>
</dbReference>
<comment type="caution">
    <text evidence="3">The sequence shown here is derived from an EMBL/GenBank/DDBJ whole genome shotgun (WGS) entry which is preliminary data.</text>
</comment>
<dbReference type="InterPro" id="IPR011970">
    <property type="entry name" value="MltB_2"/>
</dbReference>
<dbReference type="Pfam" id="PF13406">
    <property type="entry name" value="SLT_2"/>
    <property type="match status" value="1"/>
</dbReference>
<dbReference type="Gene3D" id="1.10.530.10">
    <property type="match status" value="1"/>
</dbReference>
<dbReference type="GO" id="GO:0009253">
    <property type="term" value="P:peptidoglycan catabolic process"/>
    <property type="evidence" value="ECO:0007669"/>
    <property type="project" value="TreeGrafter"/>
</dbReference>
<dbReference type="InterPro" id="IPR043426">
    <property type="entry name" value="MltB-like"/>
</dbReference>
<gene>
    <name evidence="3" type="ORF">LCGC14_0211180</name>
</gene>
<dbReference type="AlphaFoldDB" id="A0A0F9UFS4"/>
<evidence type="ECO:0000259" key="2">
    <source>
        <dbReference type="Pfam" id="PF13406"/>
    </source>
</evidence>
<reference evidence="3" key="1">
    <citation type="journal article" date="2015" name="Nature">
        <title>Complex archaea that bridge the gap between prokaryotes and eukaryotes.</title>
        <authorList>
            <person name="Spang A."/>
            <person name="Saw J.H."/>
            <person name="Jorgensen S.L."/>
            <person name="Zaremba-Niedzwiedzka K."/>
            <person name="Martijn J."/>
            <person name="Lind A.E."/>
            <person name="van Eijk R."/>
            <person name="Schleper C."/>
            <person name="Guy L."/>
            <person name="Ettema T.J."/>
        </authorList>
    </citation>
    <scope>NUCLEOTIDE SEQUENCE</scope>
</reference>
<organism evidence="3">
    <name type="scientific">marine sediment metagenome</name>
    <dbReference type="NCBI Taxonomy" id="412755"/>
    <lineage>
        <taxon>unclassified sequences</taxon>
        <taxon>metagenomes</taxon>
        <taxon>ecological metagenomes</taxon>
    </lineage>
</organism>
<dbReference type="Gene3D" id="1.10.8.350">
    <property type="entry name" value="Bacterial muramidase"/>
    <property type="match status" value="1"/>
</dbReference>
<protein>
    <recommendedName>
        <fullName evidence="4">Lytic murein transglycosylase</fullName>
    </recommendedName>
</protein>
<dbReference type="InterPro" id="IPR031304">
    <property type="entry name" value="SLT_2"/>
</dbReference>
<feature type="domain" description="Peptidoglycan binding-like" evidence="1">
    <location>
        <begin position="375"/>
        <end position="430"/>
    </location>
</feature>
<dbReference type="Pfam" id="PF01471">
    <property type="entry name" value="PG_binding_1"/>
    <property type="match status" value="1"/>
</dbReference>
<dbReference type="GO" id="GO:0008933">
    <property type="term" value="F:peptidoglycan lytic transglycosylase activity"/>
    <property type="evidence" value="ECO:0007669"/>
    <property type="project" value="TreeGrafter"/>
</dbReference>
<dbReference type="NCBIfam" id="TIGR02283">
    <property type="entry name" value="MltB_2"/>
    <property type="match status" value="1"/>
</dbReference>
<dbReference type="InterPro" id="IPR036366">
    <property type="entry name" value="PGBDSf"/>
</dbReference>
<dbReference type="PROSITE" id="PS51257">
    <property type="entry name" value="PROKAR_LIPOPROTEIN"/>
    <property type="match status" value="1"/>
</dbReference>
<feature type="domain" description="Transglycosylase SLT" evidence="2">
    <location>
        <begin position="61"/>
        <end position="354"/>
    </location>
</feature>
<proteinExistence type="predicted"/>
<evidence type="ECO:0000259" key="1">
    <source>
        <dbReference type="Pfam" id="PF01471"/>
    </source>
</evidence>
<dbReference type="PANTHER" id="PTHR30163:SF8">
    <property type="entry name" value="LYTIC MUREIN TRANSGLYCOSYLASE"/>
    <property type="match status" value="1"/>
</dbReference>
<dbReference type="CDD" id="cd13399">
    <property type="entry name" value="Slt35-like"/>
    <property type="match status" value="1"/>
</dbReference>
<evidence type="ECO:0000313" key="3">
    <source>
        <dbReference type="EMBL" id="KKN92060.1"/>
    </source>
</evidence>
<dbReference type="Gene3D" id="1.10.101.10">
    <property type="entry name" value="PGBD-like superfamily/PGBD"/>
    <property type="match status" value="1"/>
</dbReference>
<accession>A0A0F9UFS4</accession>
<dbReference type="SUPFAM" id="SSF47090">
    <property type="entry name" value="PGBD-like"/>
    <property type="match status" value="1"/>
</dbReference>